<proteinExistence type="predicted"/>
<sequence>MTVKKQESNPTPASISIWPAWHENKPFALTLLLTFAFLIAFLMARTSLALGEASQVGKPDPYEHQISIDGTATVTGVPDIATVTLGVESKGADVATAQSTNSESTNALIASVVALGVDKSDVQTSNYSAYENTEWNPDTETYDSAGWIVSQQVTVKVRDTSRLSTVLDVAGRNGATSISGPNFTIDDTSHLRDQAREEAIADATEKAAVLAASLGVRLERVVGYSEWADSSYPSPYYALAEMGIGGSKPDVYAGTNEVTLNVSITYKLTE</sequence>
<dbReference type="PANTHER" id="PTHR34387">
    <property type="entry name" value="SLR1258 PROTEIN"/>
    <property type="match status" value="1"/>
</dbReference>
<dbReference type="InterPro" id="IPR007497">
    <property type="entry name" value="SIMPL/DUF541"/>
</dbReference>
<evidence type="ECO:0000313" key="2">
    <source>
        <dbReference type="Proteomes" id="UP000176501"/>
    </source>
</evidence>
<dbReference type="PANTHER" id="PTHR34387:SF2">
    <property type="entry name" value="SLR1258 PROTEIN"/>
    <property type="match status" value="1"/>
</dbReference>
<dbReference type="EMBL" id="MGFE01000025">
    <property type="protein sequence ID" value="OGL98049.1"/>
    <property type="molecule type" value="Genomic_DNA"/>
</dbReference>
<dbReference type="Gene3D" id="3.30.70.2970">
    <property type="entry name" value="Protein of unknown function (DUF541), domain 2"/>
    <property type="match status" value="1"/>
</dbReference>
<comment type="caution">
    <text evidence="1">The sequence shown here is derived from an EMBL/GenBank/DDBJ whole genome shotgun (WGS) entry which is preliminary data.</text>
</comment>
<gene>
    <name evidence="1" type="ORF">A2304_00885</name>
</gene>
<dbReference type="AlphaFoldDB" id="A0A1F7W5L8"/>
<protein>
    <recommendedName>
        <fullName evidence="3">SIMPL domain-containing protein</fullName>
    </recommendedName>
</protein>
<evidence type="ECO:0008006" key="3">
    <source>
        <dbReference type="Google" id="ProtNLM"/>
    </source>
</evidence>
<name>A0A1F7W5L8_9BACT</name>
<accession>A0A1F7W5L8</accession>
<dbReference type="GO" id="GO:0006974">
    <property type="term" value="P:DNA damage response"/>
    <property type="evidence" value="ECO:0007669"/>
    <property type="project" value="TreeGrafter"/>
</dbReference>
<dbReference type="Proteomes" id="UP000176501">
    <property type="component" value="Unassembled WGS sequence"/>
</dbReference>
<reference evidence="1 2" key="1">
    <citation type="journal article" date="2016" name="Nat. Commun.">
        <title>Thousands of microbial genomes shed light on interconnected biogeochemical processes in an aquifer system.</title>
        <authorList>
            <person name="Anantharaman K."/>
            <person name="Brown C.T."/>
            <person name="Hug L.A."/>
            <person name="Sharon I."/>
            <person name="Castelle C.J."/>
            <person name="Probst A.J."/>
            <person name="Thomas B.C."/>
            <person name="Singh A."/>
            <person name="Wilkins M.J."/>
            <person name="Karaoz U."/>
            <person name="Brodie E.L."/>
            <person name="Williams K.H."/>
            <person name="Hubbard S.S."/>
            <person name="Banfield J.F."/>
        </authorList>
    </citation>
    <scope>NUCLEOTIDE SEQUENCE [LARGE SCALE GENOMIC DNA]</scope>
</reference>
<dbReference type="Gene3D" id="3.30.110.170">
    <property type="entry name" value="Protein of unknown function (DUF541), domain 1"/>
    <property type="match status" value="1"/>
</dbReference>
<dbReference type="Pfam" id="PF04402">
    <property type="entry name" value="SIMPL"/>
    <property type="match status" value="1"/>
</dbReference>
<organism evidence="1 2">
    <name type="scientific">Candidatus Uhrbacteria bacterium RIFOXYB2_FULL_57_15</name>
    <dbReference type="NCBI Taxonomy" id="1802422"/>
    <lineage>
        <taxon>Bacteria</taxon>
        <taxon>Candidatus Uhriibacteriota</taxon>
    </lineage>
</organism>
<evidence type="ECO:0000313" key="1">
    <source>
        <dbReference type="EMBL" id="OGL98049.1"/>
    </source>
</evidence>
<dbReference type="InterPro" id="IPR052022">
    <property type="entry name" value="26kDa_periplasmic_antigen"/>
</dbReference>